<evidence type="ECO:0000313" key="1">
    <source>
        <dbReference type="EMBL" id="VEL26188.1"/>
    </source>
</evidence>
<sequence>MVLHVNSEVCSLALRLLSRLWLKHPSVAPISIANSILSCLTRYAGQYNGIEPITYGKVTEGSSSPIHEMLALLPNSSFIPCSSPSGYVSFSCSGLFSCADVYTPGAGSEPCSVVFQALPDACLLAPTLAPKLLCLAARTLIIAAARAGSACQLADSDLLSRIEEALTRVSLDGLDSACIEHAAADLVSRGVSQNASLSSSGASANATNQGTSVTGCQSVATVAGTTMISNADVGALVGGGGGPNCVGLCQSGPGDSFSNGLLTGIAVTTVGGVGS</sequence>
<proteinExistence type="predicted"/>
<dbReference type="Proteomes" id="UP000784294">
    <property type="component" value="Unassembled WGS sequence"/>
</dbReference>
<evidence type="ECO:0000313" key="2">
    <source>
        <dbReference type="Proteomes" id="UP000784294"/>
    </source>
</evidence>
<name>A0A3S5AD42_9PLAT</name>
<organism evidence="1 2">
    <name type="scientific">Protopolystoma xenopodis</name>
    <dbReference type="NCBI Taxonomy" id="117903"/>
    <lineage>
        <taxon>Eukaryota</taxon>
        <taxon>Metazoa</taxon>
        <taxon>Spiralia</taxon>
        <taxon>Lophotrochozoa</taxon>
        <taxon>Platyhelminthes</taxon>
        <taxon>Monogenea</taxon>
        <taxon>Polyopisthocotylea</taxon>
        <taxon>Polystomatidea</taxon>
        <taxon>Polystomatidae</taxon>
        <taxon>Protopolystoma</taxon>
    </lineage>
</organism>
<protein>
    <submittedName>
        <fullName evidence="1">Uncharacterized protein</fullName>
    </submittedName>
</protein>
<keyword evidence="2" id="KW-1185">Reference proteome</keyword>
<gene>
    <name evidence="1" type="ORF">PXEA_LOCUS19628</name>
</gene>
<dbReference type="EMBL" id="CAAALY010078677">
    <property type="protein sequence ID" value="VEL26188.1"/>
    <property type="molecule type" value="Genomic_DNA"/>
</dbReference>
<dbReference type="AlphaFoldDB" id="A0A3S5AD42"/>
<accession>A0A3S5AD42</accession>
<comment type="caution">
    <text evidence="1">The sequence shown here is derived from an EMBL/GenBank/DDBJ whole genome shotgun (WGS) entry which is preliminary data.</text>
</comment>
<reference evidence="1" key="1">
    <citation type="submission" date="2018-11" db="EMBL/GenBank/DDBJ databases">
        <authorList>
            <consortium name="Pathogen Informatics"/>
        </authorList>
    </citation>
    <scope>NUCLEOTIDE SEQUENCE</scope>
</reference>